<keyword evidence="20" id="KW-1185">Reference proteome</keyword>
<feature type="domain" description="Carrier" evidence="16">
    <location>
        <begin position="1467"/>
        <end position="1542"/>
    </location>
</feature>
<dbReference type="SMART" id="SM00825">
    <property type="entry name" value="PKS_KS"/>
    <property type="match status" value="2"/>
</dbReference>
<keyword evidence="7" id="KW-0511">Multifunctional enzyme</keyword>
<dbReference type="Proteomes" id="UP000185511">
    <property type="component" value="Chromosome"/>
</dbReference>
<dbReference type="InterPro" id="IPR036291">
    <property type="entry name" value="NAD(P)-bd_dom_sf"/>
</dbReference>
<dbReference type="InterPro" id="IPR036736">
    <property type="entry name" value="ACP-like_sf"/>
</dbReference>
<evidence type="ECO:0000256" key="11">
    <source>
        <dbReference type="ARBA" id="ARBA00060622"/>
    </source>
</evidence>
<reference evidence="20" key="1">
    <citation type="submission" date="2016-06" db="EMBL/GenBank/DDBJ databases">
        <title>Complete genome sequence of Actinoalloteichus fjordicus DSM 46855 (=ADI127-17), type strain of the new species Actinoalloteichus fjordicus.</title>
        <authorList>
            <person name="Ruckert C."/>
            <person name="Nouioui I."/>
            <person name="Willmese J."/>
            <person name="van Wezel G."/>
            <person name="Klenk H.-P."/>
            <person name="Kalinowski J."/>
            <person name="Zotchev S.B."/>
        </authorList>
    </citation>
    <scope>NUCLEOTIDE SEQUENCE [LARGE SCALE GENOMIC DNA]</scope>
    <source>
        <strain evidence="20">ADI127-7</strain>
    </source>
</reference>
<dbReference type="Pfam" id="PF08659">
    <property type="entry name" value="KR"/>
    <property type="match status" value="2"/>
</dbReference>
<evidence type="ECO:0000313" key="19">
    <source>
        <dbReference type="EMBL" id="APU15493.1"/>
    </source>
</evidence>
<dbReference type="PROSITE" id="PS00606">
    <property type="entry name" value="KS3_1"/>
    <property type="match status" value="2"/>
</dbReference>
<dbReference type="GO" id="GO:0033068">
    <property type="term" value="P:macrolide biosynthetic process"/>
    <property type="evidence" value="ECO:0007669"/>
    <property type="project" value="UniProtKB-ARBA"/>
</dbReference>
<feature type="compositionally biased region" description="Basic and acidic residues" evidence="15">
    <location>
        <begin position="2925"/>
        <end position="2934"/>
    </location>
</feature>
<dbReference type="Pfam" id="PF16197">
    <property type="entry name" value="KAsynt_C_assoc"/>
    <property type="match status" value="2"/>
</dbReference>
<evidence type="ECO:0000256" key="4">
    <source>
        <dbReference type="ARBA" id="ARBA00022679"/>
    </source>
</evidence>
<keyword evidence="8" id="KW-0012">Acyltransferase</keyword>
<dbReference type="InterPro" id="IPR020807">
    <property type="entry name" value="PKS_DH"/>
</dbReference>
<dbReference type="FunFam" id="3.40.366.10:FF:000002">
    <property type="entry name" value="Probable polyketide synthase 2"/>
    <property type="match status" value="2"/>
</dbReference>
<dbReference type="InterPro" id="IPR018201">
    <property type="entry name" value="Ketoacyl_synth_AS"/>
</dbReference>
<dbReference type="InterPro" id="IPR016039">
    <property type="entry name" value="Thiolase-like"/>
</dbReference>
<dbReference type="InterPro" id="IPR013968">
    <property type="entry name" value="PKS_KR"/>
</dbReference>
<dbReference type="InterPro" id="IPR049551">
    <property type="entry name" value="PKS_DH_C"/>
</dbReference>
<dbReference type="SUPFAM" id="SSF51735">
    <property type="entry name" value="NAD(P)-binding Rossmann-fold domains"/>
    <property type="match status" value="4"/>
</dbReference>
<dbReference type="SUPFAM" id="SSF55048">
    <property type="entry name" value="Probable ACP-binding domain of malonyl-CoA ACP transacylase"/>
    <property type="match status" value="2"/>
</dbReference>
<dbReference type="Gene3D" id="3.10.129.110">
    <property type="entry name" value="Polyketide synthase dehydratase"/>
    <property type="match status" value="1"/>
</dbReference>
<evidence type="ECO:0000256" key="3">
    <source>
        <dbReference type="ARBA" id="ARBA00022553"/>
    </source>
</evidence>
<dbReference type="InterPro" id="IPR020841">
    <property type="entry name" value="PKS_Beta-ketoAc_synthase_dom"/>
</dbReference>
<comment type="cofactor">
    <cofactor evidence="1">
        <name>pantetheine 4'-phosphate</name>
        <dbReference type="ChEBI" id="CHEBI:47942"/>
    </cofactor>
</comment>
<dbReference type="InterPro" id="IPR014043">
    <property type="entry name" value="Acyl_transferase_dom"/>
</dbReference>
<dbReference type="GO" id="GO:0004315">
    <property type="term" value="F:3-oxoacyl-[acyl-carrier-protein] synthase activity"/>
    <property type="evidence" value="ECO:0007669"/>
    <property type="project" value="InterPro"/>
</dbReference>
<dbReference type="PROSITE" id="PS50075">
    <property type="entry name" value="CARRIER"/>
    <property type="match status" value="2"/>
</dbReference>
<dbReference type="InterPro" id="IPR015083">
    <property type="entry name" value="NorB/c/GfsB-D-like_docking"/>
</dbReference>
<feature type="domain" description="Carrier" evidence="16">
    <location>
        <begin position="3211"/>
        <end position="3286"/>
    </location>
</feature>
<keyword evidence="2" id="KW-0596">Phosphopantetheine</keyword>
<dbReference type="InterPro" id="IPR016036">
    <property type="entry name" value="Malonyl_transacylase_ACP-bd"/>
</dbReference>
<dbReference type="Pfam" id="PF22953">
    <property type="entry name" value="SpnB_Rossmann"/>
    <property type="match status" value="1"/>
</dbReference>
<dbReference type="Pfam" id="PF14765">
    <property type="entry name" value="PS-DH"/>
    <property type="match status" value="1"/>
</dbReference>
<evidence type="ECO:0000256" key="1">
    <source>
        <dbReference type="ARBA" id="ARBA00001957"/>
    </source>
</evidence>
<feature type="region of interest" description="C-terminal hotdog fold" evidence="14">
    <location>
        <begin position="2591"/>
        <end position="2728"/>
    </location>
</feature>
<feature type="domain" description="Ketosynthase family 3 (KS3)" evidence="17">
    <location>
        <begin position="1566"/>
        <end position="1990"/>
    </location>
</feature>
<evidence type="ECO:0000256" key="7">
    <source>
        <dbReference type="ARBA" id="ARBA00023268"/>
    </source>
</evidence>
<keyword evidence="4" id="KW-0808">Transferase</keyword>
<dbReference type="GO" id="GO:0047879">
    <property type="term" value="F:erythronolide synthase activity"/>
    <property type="evidence" value="ECO:0007669"/>
    <property type="project" value="UniProtKB-EC"/>
</dbReference>
<dbReference type="InterPro" id="IPR009081">
    <property type="entry name" value="PP-bd_ACP"/>
</dbReference>
<evidence type="ECO:0000256" key="6">
    <source>
        <dbReference type="ARBA" id="ARBA00023194"/>
    </source>
</evidence>
<dbReference type="Pfam" id="PF08990">
    <property type="entry name" value="Docking"/>
    <property type="match status" value="1"/>
</dbReference>
<dbReference type="InterPro" id="IPR014030">
    <property type="entry name" value="Ketoacyl_synth_N"/>
</dbReference>
<organism evidence="19 20">
    <name type="scientific">Actinoalloteichus fjordicus</name>
    <dbReference type="NCBI Taxonomy" id="1612552"/>
    <lineage>
        <taxon>Bacteria</taxon>
        <taxon>Bacillati</taxon>
        <taxon>Actinomycetota</taxon>
        <taxon>Actinomycetes</taxon>
        <taxon>Pseudonocardiales</taxon>
        <taxon>Pseudonocardiaceae</taxon>
        <taxon>Actinoalloteichus</taxon>
    </lineage>
</organism>
<feature type="domain" description="PKS/mFAS DH" evidence="18">
    <location>
        <begin position="2457"/>
        <end position="2728"/>
    </location>
</feature>
<dbReference type="CDD" id="cd08952">
    <property type="entry name" value="KR_1_SDR_x"/>
    <property type="match status" value="1"/>
</dbReference>
<name>A0AAC9LCU4_9PSEU</name>
<feature type="region of interest" description="N-terminal hotdog fold" evidence="14">
    <location>
        <begin position="2457"/>
        <end position="2579"/>
    </location>
</feature>
<dbReference type="Gene3D" id="1.10.1200.10">
    <property type="entry name" value="ACP-like"/>
    <property type="match status" value="2"/>
</dbReference>
<evidence type="ECO:0000256" key="5">
    <source>
        <dbReference type="ARBA" id="ARBA00022737"/>
    </source>
</evidence>
<dbReference type="SMART" id="SM00823">
    <property type="entry name" value="PKS_PP"/>
    <property type="match status" value="2"/>
</dbReference>
<feature type="domain" description="Ketosynthase family 3 (KS3)" evidence="17">
    <location>
        <begin position="33"/>
        <end position="456"/>
    </location>
</feature>
<dbReference type="PROSITE" id="PS52019">
    <property type="entry name" value="PKS_MFAS_DH"/>
    <property type="match status" value="1"/>
</dbReference>
<dbReference type="InterPro" id="IPR006162">
    <property type="entry name" value="Ppantetheine_attach_site"/>
</dbReference>
<dbReference type="SUPFAM" id="SSF53901">
    <property type="entry name" value="Thiolase-like"/>
    <property type="match status" value="2"/>
</dbReference>
<comment type="function">
    <text evidence="10">Involved in the biosynthesis of antibiotic erythromycin via the biosynthesis of its aglycone precursor, 6-deoxyerythronolide B (6-dEB).</text>
</comment>
<dbReference type="GO" id="GO:0004312">
    <property type="term" value="F:fatty acid synthase activity"/>
    <property type="evidence" value="ECO:0007669"/>
    <property type="project" value="TreeGrafter"/>
</dbReference>
<dbReference type="Gene3D" id="3.30.70.3290">
    <property type="match status" value="2"/>
</dbReference>
<evidence type="ECO:0000313" key="20">
    <source>
        <dbReference type="Proteomes" id="UP000185511"/>
    </source>
</evidence>
<dbReference type="InterPro" id="IPR016035">
    <property type="entry name" value="Acyl_Trfase/lysoPLipase"/>
</dbReference>
<keyword evidence="3" id="KW-0597">Phosphoprotein</keyword>
<dbReference type="SMART" id="SM00822">
    <property type="entry name" value="PKS_KR"/>
    <property type="match status" value="2"/>
</dbReference>
<comment type="pathway">
    <text evidence="11">Antibiotic biosynthesis; erythromycin biosynthesis.</text>
</comment>
<dbReference type="InterPro" id="IPR001227">
    <property type="entry name" value="Ac_transferase_dom_sf"/>
</dbReference>
<evidence type="ECO:0000256" key="15">
    <source>
        <dbReference type="SAM" id="MobiDB-lite"/>
    </source>
</evidence>
<feature type="region of interest" description="Disordered" evidence="15">
    <location>
        <begin position="2916"/>
        <end position="2941"/>
    </location>
</feature>
<dbReference type="Pfam" id="PF00550">
    <property type="entry name" value="PP-binding"/>
    <property type="match status" value="2"/>
</dbReference>
<dbReference type="Gene3D" id="3.40.50.720">
    <property type="entry name" value="NAD(P)-binding Rossmann-like Domain"/>
    <property type="match status" value="2"/>
</dbReference>
<dbReference type="Pfam" id="PF02801">
    <property type="entry name" value="Ketoacyl-synt_C"/>
    <property type="match status" value="2"/>
</dbReference>
<feature type="active site" description="Proton acceptor; for dehydratase activity" evidence="14">
    <location>
        <position position="2489"/>
    </location>
</feature>
<dbReference type="SMART" id="SM01294">
    <property type="entry name" value="PKS_PP_betabranch"/>
    <property type="match status" value="2"/>
</dbReference>
<dbReference type="CDD" id="cd08956">
    <property type="entry name" value="KR_3_FAS_SDR_x"/>
    <property type="match status" value="1"/>
</dbReference>
<dbReference type="InterPro" id="IPR041618">
    <property type="entry name" value="PKS_DE"/>
</dbReference>
<dbReference type="InterPro" id="IPR049900">
    <property type="entry name" value="PKS_mFAS_DH"/>
</dbReference>
<dbReference type="Pfam" id="PF21089">
    <property type="entry name" value="PKS_DH_N"/>
    <property type="match status" value="1"/>
</dbReference>
<dbReference type="InterPro" id="IPR020806">
    <property type="entry name" value="PKS_PP-bd"/>
</dbReference>
<dbReference type="SUPFAM" id="SSF52151">
    <property type="entry name" value="FabD/lysophospholipase-like"/>
    <property type="match status" value="2"/>
</dbReference>
<comment type="subunit">
    <text evidence="12">Homodimer. Erythronolide synthase is composed of EryAI, EryAII and EryAIII multimodular (2 modules) polypeptides each coding for a functional synthase subunit which participates in 2 of the six FAS-like elongation steps required for formation of the polyketide. Module 1, 2, 3, 4, 5, and 6 participating in biosynthesis steps 1, 2, 3, 4, 5, and 6, respectively.</text>
</comment>
<evidence type="ECO:0000259" key="16">
    <source>
        <dbReference type="PROSITE" id="PS50075"/>
    </source>
</evidence>
<dbReference type="EMBL" id="CP016076">
    <property type="protein sequence ID" value="APU15493.1"/>
    <property type="molecule type" value="Genomic_DNA"/>
</dbReference>
<evidence type="ECO:0000259" key="18">
    <source>
        <dbReference type="PROSITE" id="PS52019"/>
    </source>
</evidence>
<comment type="catalytic activity">
    <reaction evidence="9">
        <text>6 (S)-methylmalonyl-CoA + propanoyl-CoA + 6 NADPH + 12 H(+) = 6-deoxyerythronolide B + 6 CO2 + 6 NADP(+) + 7 CoA + H2O</text>
        <dbReference type="Rhea" id="RHEA:23068"/>
        <dbReference type="ChEBI" id="CHEBI:15377"/>
        <dbReference type="ChEBI" id="CHEBI:15378"/>
        <dbReference type="ChEBI" id="CHEBI:16089"/>
        <dbReference type="ChEBI" id="CHEBI:16526"/>
        <dbReference type="ChEBI" id="CHEBI:57287"/>
        <dbReference type="ChEBI" id="CHEBI:57327"/>
        <dbReference type="ChEBI" id="CHEBI:57392"/>
        <dbReference type="ChEBI" id="CHEBI:57783"/>
        <dbReference type="ChEBI" id="CHEBI:58349"/>
        <dbReference type="EC" id="2.3.1.94"/>
    </reaction>
</comment>
<accession>A0AAC9LCU4</accession>
<evidence type="ECO:0000256" key="14">
    <source>
        <dbReference type="PROSITE-ProRule" id="PRU01363"/>
    </source>
</evidence>
<dbReference type="Gene3D" id="3.40.47.10">
    <property type="match status" value="2"/>
</dbReference>
<dbReference type="GO" id="GO:0006633">
    <property type="term" value="P:fatty acid biosynthetic process"/>
    <property type="evidence" value="ECO:0007669"/>
    <property type="project" value="InterPro"/>
</dbReference>
<evidence type="ECO:0000256" key="10">
    <source>
        <dbReference type="ARBA" id="ARBA00060158"/>
    </source>
</evidence>
<dbReference type="NCBIfam" id="NF045894">
    <property type="entry name" value="PKS_plus_SDR"/>
    <property type="match status" value="1"/>
</dbReference>
<gene>
    <name evidence="19" type="ORF">UA74_17315</name>
</gene>
<dbReference type="EC" id="2.3.1.94" evidence="13"/>
<dbReference type="InterPro" id="IPR050091">
    <property type="entry name" value="PKS_NRPS_Biosynth_Enz"/>
</dbReference>
<dbReference type="Gene3D" id="6.10.140.1830">
    <property type="match status" value="1"/>
</dbReference>
<dbReference type="PANTHER" id="PTHR43775:SF51">
    <property type="entry name" value="INACTIVE PHENOLPHTHIOCEROL SYNTHESIS POLYKETIDE SYNTHASE TYPE I PKS1-RELATED"/>
    <property type="match status" value="1"/>
</dbReference>
<dbReference type="GO" id="GO:0031177">
    <property type="term" value="F:phosphopantetheine binding"/>
    <property type="evidence" value="ECO:0007669"/>
    <property type="project" value="InterPro"/>
</dbReference>
<evidence type="ECO:0000259" key="17">
    <source>
        <dbReference type="PROSITE" id="PS52004"/>
    </source>
</evidence>
<dbReference type="PANTHER" id="PTHR43775">
    <property type="entry name" value="FATTY ACID SYNTHASE"/>
    <property type="match status" value="1"/>
</dbReference>
<proteinExistence type="predicted"/>
<dbReference type="InterPro" id="IPR032821">
    <property type="entry name" value="PKS_assoc"/>
</dbReference>
<dbReference type="FunFam" id="1.10.1200.10:FF:000007">
    <property type="entry name" value="Probable polyketide synthase pks17"/>
    <property type="match status" value="2"/>
</dbReference>
<evidence type="ECO:0000256" key="2">
    <source>
        <dbReference type="ARBA" id="ARBA00022450"/>
    </source>
</evidence>
<evidence type="ECO:0000256" key="13">
    <source>
        <dbReference type="ARBA" id="ARBA00066981"/>
    </source>
</evidence>
<dbReference type="Pfam" id="PF18369">
    <property type="entry name" value="PKS_DE"/>
    <property type="match status" value="1"/>
</dbReference>
<dbReference type="InterPro" id="IPR057326">
    <property type="entry name" value="KR_dom"/>
</dbReference>
<sequence>MSNEAKLREYLKRVTAELHDTSDRLYRLEETAKEPIAIVGMACRFPGGIESPEDLWQVLSTGGDVISGFPTDRGWDVESRYDPGSDRSGTIHAREGGFLHDAAEFDAEFFGISPREALAMDPQQRLLLETSWEVIERAGIDAESLRGSATGVFVGLMHHDYAARLPGLPEDLEGYVGNGNAGSVASGRIAYTLGLEGPAVTVDTACSSSLVALHLAVQAVRAGECSTALAGGVSVMFTPDVFAEFSRQGGLAPDGRCKPFAARSDGAGFSEGVGLVLVERLSDARRLGHSVLAVVRGSAINQDGASNGLTAPNGPAQQRVIRQALASAGLSPADVDVVEAHGTGTRLGDPIEAQAVIATYGQDRSRPLLLGSVKSNLGHTQAAAGVAGVIKMVLGMRHGIVPQTLHVDVPTPQVDWSAGAVEVASAAVDWESTGVRRAGVSSFGISGTNAHVILEEAPAADAEPALPATEAPQPPATSFSGGATPWLISAKSAAVLRAQSGRLLAHVTARPELRTSDVAYSLLTTRSRFEHRAVAIGRDRAELVEGLDALRQGRPAPGVVTGVADIEGRTVFIFPGQGAQWSGMGVELLDSAPVFRAAVAECERALAPLVDWSLTDVLRGAPGAPGYERIEVVQPALFSVMVSLAEMWRAHGVQPAAVVGHSQGEIAAAYVAGALSLDDAMRVVVLRSRLFAERLVGNGAVASVAMPSADLRLRLERWDGRLALSGMNGPRSSAVAGAVDALDELVAELVAEGVRARVVPATVASHCAQVDPLHDTLLELLDGITPRSSAVPFFSTVTGGLLDTAELTPEYWYRNARMPIDFVGALGELFATGHETFIEASSHPVLIAGVQETAQDTETPVLTVGTLRRDDGGRRRFLTSLAEAYVRGVAVDWTVDGDARPVDLPTYAFGRERFWLDAAAPEQAGGEFDSEFWAAVENGDLPALSTSLDVAEGQLAAVLPALATWRRRDREGRAAREWRYDIDWVPLAATGSDVPPGQDVLTGSWVLLTGPQGEPAAEALARRGAEVTVVRVDAAASDRASLAEQLHAVAGGRVDLAGVVSFLAQDERPHPVLPGVSCGLTASVALVQAMGDLASDAVMWWVTTGAVAAVDGPPPSPVQAAAWGLGRVVALEHPRRWGGLIDLPEQVDDRVAARFVQSLTRTDGEDQLAVRRSGVFARRLRHARRPATRRVWRPEGTVLVTGGTGGVGAHVARWLVTIGADHVLLTSRRGEQAPGAAELRAELEGLGGRVTIAACDVADREALAALLTEQPVSAVFHTAGIGDTGSIEDITPAHLADLLRAKVTGALNLDELTLGQQLSAFVLFSSGAGVWGGSNQGAYAAANAFLDALAERRHAEGRLATSVAWGFWGGAGMAEGEAGELLSRWGFRPLRPDLAVSALHTALDGDETTVTVADVDWARFAPQFTIARPSPLLADLPELHTTEPADDSVPAGLAATLTGMGAAERRAAVRDLVLAQTAAVLGHRSADAVAPSRAFKELGFDSLTAVELRNQLTSATGLPLPTTVVFDHPNATALADHVLAMLFGAEEADPAGTIQAAGPSGTFVADDPVVIVGMTCRFPGDVDSPDDLWRLLLDEADVMSEFPTDRGWDLARLHDPDPDRLGTTVARRGGFLRDAAHFDAAFFGISPREATGMDPQQRQLLETSWELFERAGIDPAAMRGSDTGVFIGNNGQDYTVGLRDIPEEVSGHLLIGNAGSVVSGRVAYAFGLEGPAITVDTACSSSLVAMHNAIRALRDGDCSLAVTGGVTAMFTPRAFVEFSKQGGLAPDGRCKSFAADADGTVWSEGTALVLLERLSDARRRGHTVLAVVRGSALNQDGASNGLSAPSGPAQQRVIRRALADAGLSTSDVDVVEAHGTGTRLGDPIEASALLATYGQHRSQPLLLGSVKSNLGHTQAPGGVASVIKMVLAMRHGVVPKTLHVDEPTPHVDWSAGAVELVTESVEWPATGRPRRGGVSSFGVSGTNAHVILEEAPALASPADGVAGAEPDESTSAGSAAVVPWVLSARSDAALRAQAARLSDFLRDRPELSPVDVGRSLASRSLFEHRALVVGSGVADLLPGLSAVAAGAVDSGRRASGGVALVFPGQGSQWVGMAAGLLGSSPVFAGRMGECAAALSEFVGWSLFDVLGDEQALGRVDVVQPVLFAVMVSLAELWCSVGVVPSAVVGHSQGEIAAAVVSGGLSLRDGVRVVVQRSRLIAGLGGGGGMVSVALPASEVTELLPDGVSLAAVNGPSSVVVSGSVSGLERVVADCESRGVRARWVPVDYASHSVLMDALRDELVESLADVEPRSSEIPFYSSVTGSVVDTASLDAQYWFTNLRETVRFDRAVESLLVDGFGVFVESSAHPVTTYGIQEVIDERDGDALAIGTLRRDDGGMDRFLASAGELFSHGVDVDVTPFLAGGRRVELPTYPFQRERYWLAALDGSLDVASAGVDTAHHPLLSAVVPLADSDGVLLTGQVSIETHPWLAEHAVAGTVLLPGTAFVELAIRAGDEVGTGTVDELTLHAPLIVPERGGVQLQVSVSEPDEAGVRPVAVHSRGAGGLAWTCHATGHLRPIGTRAVSGLLQWPPAAAEPVDVSDFYAGLAERGYEYGATFRGLRRAWRQGDELFAEVELPTGEDGSAGRFGLHPALLDAALHVAGLRPRTDAEVQLPFTWSGVSLYAAGASALRVRLRATDENEMSIDIADPTGAPVAVVDSLRLRAVRTELLTGAERREGLFRLDWRPVTVDVDARCGRWGVLGGAEAKPLAAVAGVTAHADLAALAAAPDEAAPDTIVLSCLPNRLADENQTPASAREAVLRVLAVLQEWSAAERWAATRLVVVTRGAVEAGEDLAGAAVWGLVRSAQTEHPDRIVLVDLDEDAEPPALLPAVLATDESQVSVRAGRVLTARLVAASTPQAVAGTAESKAPEPGERGPWDASGTTLITGGTGMLGAAVARHLAGVHGVRRLVLTSRRGQAAPGAAALCDELIGLGADPVVVACDVSDRAQVAALLAEHPVTSVVHAAGVLDDGVISSLTPERVRTVFAPKVDAAWHLHELVGEVTAFVSFSSASGVFGAAGQGNYASANTFLDALAQHRRARGLPAQCLAWGHWAQPSELTSGLDGADLSRLARGGVVPMSVEDGLALLDAAVGTDHPTLVTAQLDLRTVSEPVPQLLRDLVPAARRRAAAGRGPANGVPIAERLAGLSPETQAQELITLVRTTTAAVLGHRSADVIAVDKAFKELGFDSLTAVELRNRMNRETRLRLPATLVFDHPTPAALAEHLRDLLLPDGAGPSLDPEEVEIKNILSAIPAARLRQAGLLDVLRKLADGEDQAAETLGSIDELDTEELLRMAQFGGEA</sequence>
<dbReference type="Pfam" id="PF00109">
    <property type="entry name" value="ketoacyl-synt"/>
    <property type="match status" value="2"/>
</dbReference>
<dbReference type="InterPro" id="IPR042104">
    <property type="entry name" value="PKS_dehydratase_sf"/>
</dbReference>
<dbReference type="Pfam" id="PF00698">
    <property type="entry name" value="Acyl_transf_1"/>
    <property type="match status" value="2"/>
</dbReference>
<dbReference type="KEGG" id="acad:UA74_17315"/>
<dbReference type="SMART" id="SM00827">
    <property type="entry name" value="PKS_AT"/>
    <property type="match status" value="2"/>
</dbReference>
<evidence type="ECO:0000256" key="9">
    <source>
        <dbReference type="ARBA" id="ARBA00052442"/>
    </source>
</evidence>
<evidence type="ECO:0000256" key="8">
    <source>
        <dbReference type="ARBA" id="ARBA00023315"/>
    </source>
</evidence>
<dbReference type="Gene3D" id="3.40.366.10">
    <property type="entry name" value="Malonyl-Coenzyme A Acyl Carrier Protein, domain 2"/>
    <property type="match status" value="2"/>
</dbReference>
<keyword evidence="5" id="KW-0677">Repeat</keyword>
<dbReference type="SMART" id="SM00826">
    <property type="entry name" value="PKS_DH"/>
    <property type="match status" value="1"/>
</dbReference>
<dbReference type="SUPFAM" id="SSF47336">
    <property type="entry name" value="ACP-like"/>
    <property type="match status" value="2"/>
</dbReference>
<dbReference type="CDD" id="cd00833">
    <property type="entry name" value="PKS"/>
    <property type="match status" value="2"/>
</dbReference>
<protein>
    <recommendedName>
        <fullName evidence="13">6-deoxyerythronolide-B synthase</fullName>
        <ecNumber evidence="13">2.3.1.94</ecNumber>
    </recommendedName>
</protein>
<dbReference type="InterPro" id="IPR055123">
    <property type="entry name" value="SpnB-like_Rossmann"/>
</dbReference>
<dbReference type="InterPro" id="IPR014031">
    <property type="entry name" value="Ketoacyl_synth_C"/>
</dbReference>
<dbReference type="PROSITE" id="PS52004">
    <property type="entry name" value="KS3_2"/>
    <property type="match status" value="2"/>
</dbReference>
<feature type="active site" description="Proton donor; for dehydratase activity" evidence="14">
    <location>
        <position position="2652"/>
    </location>
</feature>
<keyword evidence="6" id="KW-0045">Antibiotic biosynthesis</keyword>
<evidence type="ECO:0000256" key="12">
    <source>
        <dbReference type="ARBA" id="ARBA00063272"/>
    </source>
</evidence>
<dbReference type="FunFam" id="3.40.47.10:FF:000019">
    <property type="entry name" value="Polyketide synthase type I"/>
    <property type="match status" value="2"/>
</dbReference>
<dbReference type="PROSITE" id="PS00012">
    <property type="entry name" value="PHOSPHOPANTETHEINE"/>
    <property type="match status" value="2"/>
</dbReference>
<dbReference type="InterPro" id="IPR049552">
    <property type="entry name" value="PKS_DH_N"/>
</dbReference>